<evidence type="ECO:0000256" key="2">
    <source>
        <dbReference type="ARBA" id="ARBA00022806"/>
    </source>
</evidence>
<dbReference type="GO" id="GO:0016787">
    <property type="term" value="F:hydrolase activity"/>
    <property type="evidence" value="ECO:0007669"/>
    <property type="project" value="UniProtKB-KW"/>
</dbReference>
<evidence type="ECO:0000259" key="4">
    <source>
        <dbReference type="SMART" id="SM01178"/>
    </source>
</evidence>
<dbReference type="SMART" id="SM01178">
    <property type="entry name" value="DUF4217"/>
    <property type="match status" value="1"/>
</dbReference>
<keyword evidence="2" id="KW-0067">ATP-binding</keyword>
<sequence length="185" mass="20312">MRGDMTGEKSDGDKANIILEGASIANVLAKGFGGKGSEYEARATEVQLSFERWVLRRKENAELARRAFTSHMRAYATHPSNEKHIFHVRHLHIGHLAKAFALREAPKTITDGKHKATSGSKSRGSRPAKPAKQHDVGDAEQRMQNIVRAQGRLSKKGGKMISSGTDEFQIASGPALDSLVHSYRL</sequence>
<evidence type="ECO:0000313" key="5">
    <source>
        <dbReference type="EMBL" id="KAG1770613.1"/>
    </source>
</evidence>
<keyword evidence="6" id="KW-1185">Reference proteome</keyword>
<dbReference type="Pfam" id="PF13959">
    <property type="entry name" value="CTE_SPB4"/>
    <property type="match status" value="1"/>
</dbReference>
<organism evidence="5 6">
    <name type="scientific">Suillus placidus</name>
    <dbReference type="NCBI Taxonomy" id="48579"/>
    <lineage>
        <taxon>Eukaryota</taxon>
        <taxon>Fungi</taxon>
        <taxon>Dikarya</taxon>
        <taxon>Basidiomycota</taxon>
        <taxon>Agaricomycotina</taxon>
        <taxon>Agaricomycetes</taxon>
        <taxon>Agaricomycetidae</taxon>
        <taxon>Boletales</taxon>
        <taxon>Suillineae</taxon>
        <taxon>Suillaceae</taxon>
        <taxon>Suillus</taxon>
    </lineage>
</organism>
<keyword evidence="2" id="KW-0347">Helicase</keyword>
<evidence type="ECO:0000313" key="6">
    <source>
        <dbReference type="Proteomes" id="UP000714275"/>
    </source>
</evidence>
<protein>
    <recommendedName>
        <fullName evidence="4">ATP-dependent rRNA helicase SPB4-like C-terminal extension domain-containing protein</fullName>
    </recommendedName>
</protein>
<dbReference type="InterPro" id="IPR025313">
    <property type="entry name" value="SPB4-like_CTE"/>
</dbReference>
<dbReference type="EMBL" id="JABBWD010000064">
    <property type="protein sequence ID" value="KAG1770613.1"/>
    <property type="molecule type" value="Genomic_DNA"/>
</dbReference>
<evidence type="ECO:0000256" key="3">
    <source>
        <dbReference type="SAM" id="MobiDB-lite"/>
    </source>
</evidence>
<keyword evidence="2" id="KW-0547">Nucleotide-binding</keyword>
<reference evidence="5" key="1">
    <citation type="journal article" date="2020" name="New Phytol.">
        <title>Comparative genomics reveals dynamic genome evolution in host specialist ectomycorrhizal fungi.</title>
        <authorList>
            <person name="Lofgren L.A."/>
            <person name="Nguyen N.H."/>
            <person name="Vilgalys R."/>
            <person name="Ruytinx J."/>
            <person name="Liao H.L."/>
            <person name="Branco S."/>
            <person name="Kuo A."/>
            <person name="LaButti K."/>
            <person name="Lipzen A."/>
            <person name="Andreopoulos W."/>
            <person name="Pangilinan J."/>
            <person name="Riley R."/>
            <person name="Hundley H."/>
            <person name="Na H."/>
            <person name="Barry K."/>
            <person name="Grigoriev I.V."/>
            <person name="Stajich J.E."/>
            <person name="Kennedy P.G."/>
        </authorList>
    </citation>
    <scope>NUCLEOTIDE SEQUENCE</scope>
    <source>
        <strain evidence="5">DOB743</strain>
    </source>
</reference>
<dbReference type="AlphaFoldDB" id="A0A9P6ZLE8"/>
<proteinExistence type="predicted"/>
<comment type="caution">
    <text evidence="5">The sequence shown here is derived from an EMBL/GenBank/DDBJ whole genome shotgun (WGS) entry which is preliminary data.</text>
</comment>
<evidence type="ECO:0000256" key="1">
    <source>
        <dbReference type="ARBA" id="ARBA00022801"/>
    </source>
</evidence>
<keyword evidence="1" id="KW-0378">Hydrolase</keyword>
<feature type="region of interest" description="Disordered" evidence="3">
    <location>
        <begin position="108"/>
        <end position="140"/>
    </location>
</feature>
<dbReference type="GO" id="GO:0004386">
    <property type="term" value="F:helicase activity"/>
    <property type="evidence" value="ECO:0007669"/>
    <property type="project" value="UniProtKB-KW"/>
</dbReference>
<dbReference type="OrthoDB" id="5578812at2759"/>
<accession>A0A9P6ZLE8</accession>
<feature type="domain" description="ATP-dependent rRNA helicase SPB4-like C-terminal extension" evidence="4">
    <location>
        <begin position="45"/>
        <end position="110"/>
    </location>
</feature>
<name>A0A9P6ZLE8_9AGAM</name>
<dbReference type="Proteomes" id="UP000714275">
    <property type="component" value="Unassembled WGS sequence"/>
</dbReference>
<gene>
    <name evidence="5" type="ORF">EV702DRAFT_667343</name>
</gene>